<evidence type="ECO:0000256" key="4">
    <source>
        <dbReference type="ARBA" id="ARBA00048267"/>
    </source>
</evidence>
<sequence>MTPVRVLVIDDSPTMRMLIKNALREEADIQVIGEAGTAVEARSAIKALDPDVVTLDVEMPGMPGIEFLEKIMRLRPMPVVMVSNQTGPGTATAIEALSIGAFDCLAKPQRAGDPAFAHLGETLRQAAASKKGLIGISARRANAAIAAQAAGAPLGIRPRISRDEPSVIAIGASTGGIEALTTLFSTWPADAPPTLVVQHLPAGFTRGFAQRLARLSPAQVVEAEDAMPIERGHIYIAPGGQRHLMALGSEPMCSLVEAATVSGHRPSVDVLFHSVARRFGKKSLAVILTGMGSDGAQGALEIRKAGGRTIGQNEESSLVYGMPRAAFSLGAIDEEHPLESIHRAVFGA</sequence>
<evidence type="ECO:0000256" key="2">
    <source>
        <dbReference type="ARBA" id="ARBA00022500"/>
    </source>
</evidence>
<evidence type="ECO:0000259" key="9">
    <source>
        <dbReference type="PROSITE" id="PS50122"/>
    </source>
</evidence>
<dbReference type="Gene3D" id="3.40.50.180">
    <property type="entry name" value="Methylesterase CheB, C-terminal domain"/>
    <property type="match status" value="1"/>
</dbReference>
<dbReference type="GO" id="GO:0000156">
    <property type="term" value="F:phosphorelay response regulator activity"/>
    <property type="evidence" value="ECO:0007669"/>
    <property type="project" value="InterPro"/>
</dbReference>
<organism evidence="10 11">
    <name type="scientific">Aureimonas ureilytica</name>
    <dbReference type="NCBI Taxonomy" id="401562"/>
    <lineage>
        <taxon>Bacteria</taxon>
        <taxon>Pseudomonadati</taxon>
        <taxon>Pseudomonadota</taxon>
        <taxon>Alphaproteobacteria</taxon>
        <taxon>Hyphomicrobiales</taxon>
        <taxon>Aurantimonadaceae</taxon>
        <taxon>Aureimonas</taxon>
    </lineage>
</organism>
<protein>
    <recommendedName>
        <fullName evidence="5">Protein-glutamate methylesterase/protein-glutamine glutaminase</fullName>
        <ecNumber evidence="5">3.1.1.61</ecNumber>
        <ecNumber evidence="5">3.5.1.44</ecNumber>
    </recommendedName>
</protein>
<evidence type="ECO:0000313" key="10">
    <source>
        <dbReference type="EMBL" id="KTQ98696.1"/>
    </source>
</evidence>
<dbReference type="CDD" id="cd17541">
    <property type="entry name" value="REC_CheB-like"/>
    <property type="match status" value="1"/>
</dbReference>
<feature type="active site" evidence="5 6">
    <location>
        <position position="173"/>
    </location>
</feature>
<evidence type="ECO:0000256" key="1">
    <source>
        <dbReference type="ARBA" id="ARBA00022490"/>
    </source>
</evidence>
<evidence type="ECO:0000256" key="6">
    <source>
        <dbReference type="PROSITE-ProRule" id="PRU00050"/>
    </source>
</evidence>
<keyword evidence="5 7" id="KW-0597">Phosphoprotein</keyword>
<dbReference type="EC" id="3.1.1.61" evidence="5"/>
<comment type="domain">
    <text evidence="5">Contains a C-terminal catalytic domain, and an N-terminal region which modulates catalytic activity.</text>
</comment>
<dbReference type="NCBIfam" id="NF001965">
    <property type="entry name" value="PRK00742.1"/>
    <property type="match status" value="1"/>
</dbReference>
<dbReference type="RefSeq" id="WP_058633294.1">
    <property type="nucleotide sequence ID" value="NZ_LDPZ01000001.1"/>
</dbReference>
<comment type="function">
    <text evidence="5">Involved in chemotaxis. Part of a chemotaxis signal transduction system that modulates chemotaxis in response to various stimuli. Catalyzes the demethylation of specific methylglutamate residues introduced into the chemoreceptors (methyl-accepting chemotaxis proteins or MCP) by CheR. Also mediates the irreversible deamidation of specific glutamine residues to glutamic acid.</text>
</comment>
<dbReference type="EMBL" id="LDPZ01000001">
    <property type="protein sequence ID" value="KTQ98696.1"/>
    <property type="molecule type" value="Genomic_DNA"/>
</dbReference>
<evidence type="ECO:0000256" key="5">
    <source>
        <dbReference type="HAMAP-Rule" id="MF_00099"/>
    </source>
</evidence>
<comment type="subcellular location">
    <subcellularLocation>
        <location evidence="5">Cytoplasm</location>
    </subcellularLocation>
</comment>
<dbReference type="GO" id="GO:0005737">
    <property type="term" value="C:cytoplasm"/>
    <property type="evidence" value="ECO:0007669"/>
    <property type="project" value="UniProtKB-SubCell"/>
</dbReference>
<dbReference type="EC" id="3.5.1.44" evidence="5"/>
<dbReference type="Pfam" id="PF01339">
    <property type="entry name" value="CheB_methylest"/>
    <property type="match status" value="1"/>
</dbReference>
<dbReference type="GO" id="GO:0050568">
    <property type="term" value="F:protein-glutamine glutaminase activity"/>
    <property type="evidence" value="ECO:0007669"/>
    <property type="project" value="UniProtKB-UniRule"/>
</dbReference>
<dbReference type="InterPro" id="IPR035909">
    <property type="entry name" value="CheB_C"/>
</dbReference>
<feature type="active site" evidence="5 6">
    <location>
        <position position="294"/>
    </location>
</feature>
<feature type="domain" description="CheB-type methylesterase" evidence="9">
    <location>
        <begin position="158"/>
        <end position="348"/>
    </location>
</feature>
<dbReference type="PANTHER" id="PTHR42872">
    <property type="entry name" value="PROTEIN-GLUTAMATE METHYLESTERASE/PROTEIN-GLUTAMINE GLUTAMINASE"/>
    <property type="match status" value="1"/>
</dbReference>
<evidence type="ECO:0000259" key="8">
    <source>
        <dbReference type="PROSITE" id="PS50110"/>
    </source>
</evidence>
<gene>
    <name evidence="5" type="primary">cheB</name>
    <name evidence="10" type="ORF">NS226_00345</name>
</gene>
<dbReference type="InterPro" id="IPR000673">
    <property type="entry name" value="Sig_transdc_resp-reg_Me-estase"/>
</dbReference>
<dbReference type="PROSITE" id="PS50110">
    <property type="entry name" value="RESPONSE_REGULATORY"/>
    <property type="match status" value="1"/>
</dbReference>
<name>A0A147DAW8_9HYPH</name>
<dbReference type="InterPro" id="IPR008248">
    <property type="entry name" value="CheB-like"/>
</dbReference>
<dbReference type="SMART" id="SM00448">
    <property type="entry name" value="REC"/>
    <property type="match status" value="1"/>
</dbReference>
<dbReference type="GO" id="GO:0008984">
    <property type="term" value="F:protein-glutamate methylesterase activity"/>
    <property type="evidence" value="ECO:0007669"/>
    <property type="project" value="UniProtKB-UniRule"/>
</dbReference>
<keyword evidence="2 5" id="KW-0145">Chemotaxis</keyword>
<dbReference type="Gene3D" id="3.40.50.2300">
    <property type="match status" value="1"/>
</dbReference>
<comment type="similarity">
    <text evidence="5">Belongs to the CheB family.</text>
</comment>
<dbReference type="CDD" id="cd16432">
    <property type="entry name" value="CheB_Rec"/>
    <property type="match status" value="1"/>
</dbReference>
<evidence type="ECO:0000256" key="7">
    <source>
        <dbReference type="PROSITE-ProRule" id="PRU00169"/>
    </source>
</evidence>
<dbReference type="STRING" id="401562.NS365_01755"/>
<proteinExistence type="inferred from homology"/>
<dbReference type="AlphaFoldDB" id="A0A147DAW8"/>
<accession>A0A147DAW8</accession>
<dbReference type="PIRSF" id="PIRSF000876">
    <property type="entry name" value="RR_chemtxs_CheB"/>
    <property type="match status" value="1"/>
</dbReference>
<dbReference type="InterPro" id="IPR001789">
    <property type="entry name" value="Sig_transdc_resp-reg_receiver"/>
</dbReference>
<dbReference type="PATRIC" id="fig|401562.3.peg.77"/>
<evidence type="ECO:0000256" key="3">
    <source>
        <dbReference type="ARBA" id="ARBA00022801"/>
    </source>
</evidence>
<dbReference type="HAMAP" id="MF_00099">
    <property type="entry name" value="CheB_chemtxs"/>
    <property type="match status" value="1"/>
</dbReference>
<dbReference type="InterPro" id="IPR011006">
    <property type="entry name" value="CheY-like_superfamily"/>
</dbReference>
<comment type="PTM">
    <text evidence="5">Phosphorylated by CheA. Phosphorylation of the N-terminal regulatory domain activates the methylesterase activity.</text>
</comment>
<dbReference type="OrthoDB" id="9793421at2"/>
<comment type="caution">
    <text evidence="10">The sequence shown here is derived from an EMBL/GenBank/DDBJ whole genome shotgun (WGS) entry which is preliminary data.</text>
</comment>
<feature type="domain" description="Response regulatory" evidence="8">
    <location>
        <begin position="5"/>
        <end position="122"/>
    </location>
</feature>
<feature type="active site" evidence="5 6">
    <location>
        <position position="199"/>
    </location>
</feature>
<dbReference type="Proteomes" id="UP000078272">
    <property type="component" value="Unassembled WGS sequence"/>
</dbReference>
<dbReference type="Pfam" id="PF00072">
    <property type="entry name" value="Response_reg"/>
    <property type="match status" value="1"/>
</dbReference>
<dbReference type="SUPFAM" id="SSF52738">
    <property type="entry name" value="Methylesterase CheB, C-terminal domain"/>
    <property type="match status" value="1"/>
</dbReference>
<dbReference type="GO" id="GO:0006935">
    <property type="term" value="P:chemotaxis"/>
    <property type="evidence" value="ECO:0007669"/>
    <property type="project" value="UniProtKB-UniRule"/>
</dbReference>
<dbReference type="SUPFAM" id="SSF52172">
    <property type="entry name" value="CheY-like"/>
    <property type="match status" value="1"/>
</dbReference>
<comment type="catalytic activity">
    <reaction evidence="4 5">
        <text>[protein]-L-glutamate 5-O-methyl ester + H2O = L-glutamyl-[protein] + methanol + H(+)</text>
        <dbReference type="Rhea" id="RHEA:23236"/>
        <dbReference type="Rhea" id="RHEA-COMP:10208"/>
        <dbReference type="Rhea" id="RHEA-COMP:10311"/>
        <dbReference type="ChEBI" id="CHEBI:15377"/>
        <dbReference type="ChEBI" id="CHEBI:15378"/>
        <dbReference type="ChEBI" id="CHEBI:17790"/>
        <dbReference type="ChEBI" id="CHEBI:29973"/>
        <dbReference type="ChEBI" id="CHEBI:82795"/>
        <dbReference type="EC" id="3.1.1.61"/>
    </reaction>
</comment>
<comment type="catalytic activity">
    <reaction evidence="5">
        <text>L-glutaminyl-[protein] + H2O = L-glutamyl-[protein] + NH4(+)</text>
        <dbReference type="Rhea" id="RHEA:16441"/>
        <dbReference type="Rhea" id="RHEA-COMP:10207"/>
        <dbReference type="Rhea" id="RHEA-COMP:10208"/>
        <dbReference type="ChEBI" id="CHEBI:15377"/>
        <dbReference type="ChEBI" id="CHEBI:28938"/>
        <dbReference type="ChEBI" id="CHEBI:29973"/>
        <dbReference type="ChEBI" id="CHEBI:30011"/>
        <dbReference type="EC" id="3.5.1.44"/>
    </reaction>
</comment>
<feature type="modified residue" description="4-aspartylphosphate" evidence="5 7">
    <location>
        <position position="56"/>
    </location>
</feature>
<reference evidence="10 11" key="1">
    <citation type="journal article" date="2016" name="Front. Microbiol.">
        <title>Genomic Resource of Rice Seed Associated Bacteria.</title>
        <authorList>
            <person name="Midha S."/>
            <person name="Bansal K."/>
            <person name="Sharma S."/>
            <person name="Kumar N."/>
            <person name="Patil P.P."/>
            <person name="Chaudhry V."/>
            <person name="Patil P.B."/>
        </authorList>
    </citation>
    <scope>NUCLEOTIDE SEQUENCE [LARGE SCALE GENOMIC DNA]</scope>
    <source>
        <strain evidence="10 11">NS226</strain>
    </source>
</reference>
<dbReference type="PROSITE" id="PS50122">
    <property type="entry name" value="CHEB"/>
    <property type="match status" value="1"/>
</dbReference>
<dbReference type="PANTHER" id="PTHR42872:SF6">
    <property type="entry name" value="PROTEIN-GLUTAMATE METHYLESTERASE_PROTEIN-GLUTAMINE GLUTAMINASE"/>
    <property type="match status" value="1"/>
</dbReference>
<keyword evidence="3 5" id="KW-0378">Hydrolase</keyword>
<keyword evidence="1 5" id="KW-0963">Cytoplasm</keyword>
<evidence type="ECO:0000313" key="11">
    <source>
        <dbReference type="Proteomes" id="UP000078272"/>
    </source>
</evidence>